<dbReference type="KEGG" id="kol:Kole_1345"/>
<keyword evidence="5 7" id="KW-0012">Acyltransferase</keyword>
<dbReference type="STRING" id="521045.Kole_1345"/>
<organism evidence="8 9">
    <name type="scientific">Kosmotoga olearia (strain ATCC BAA-1733 / DSM 21960 / TBF 19.5.1)</name>
    <dbReference type="NCBI Taxonomy" id="521045"/>
    <lineage>
        <taxon>Bacteria</taxon>
        <taxon>Thermotogati</taxon>
        <taxon>Thermotogota</taxon>
        <taxon>Thermotogae</taxon>
        <taxon>Kosmotogales</taxon>
        <taxon>Kosmotogaceae</taxon>
        <taxon>Kosmotoga</taxon>
    </lineage>
</organism>
<dbReference type="InterPro" id="IPR045304">
    <property type="entry name" value="LbH_SAT"/>
</dbReference>
<dbReference type="eggNOG" id="COG1045">
    <property type="taxonomic scope" value="Bacteria"/>
</dbReference>
<dbReference type="GO" id="GO:0006535">
    <property type="term" value="P:cysteine biosynthetic process from serine"/>
    <property type="evidence" value="ECO:0007669"/>
    <property type="project" value="InterPro"/>
</dbReference>
<evidence type="ECO:0000256" key="1">
    <source>
        <dbReference type="ARBA" id="ARBA00007274"/>
    </source>
</evidence>
<evidence type="ECO:0000256" key="3">
    <source>
        <dbReference type="ARBA" id="ARBA00022679"/>
    </source>
</evidence>
<keyword evidence="3 7" id="KW-0808">Transferase</keyword>
<dbReference type="OrthoDB" id="9801456at2"/>
<dbReference type="AlphaFoldDB" id="C5CDM7"/>
<dbReference type="FunFam" id="2.160.10.10:FF:000007">
    <property type="entry name" value="Serine acetyltransferase"/>
    <property type="match status" value="1"/>
</dbReference>
<name>C5CDM7_KOSOT</name>
<dbReference type="PROSITE" id="PS00101">
    <property type="entry name" value="HEXAPEP_TRANSFERASES"/>
    <property type="match status" value="1"/>
</dbReference>
<dbReference type="RefSeq" id="WP_015868688.1">
    <property type="nucleotide sequence ID" value="NC_012785.1"/>
</dbReference>
<keyword evidence="9" id="KW-1185">Reference proteome</keyword>
<protein>
    <recommendedName>
        <fullName evidence="7">Serine acetyltransferase</fullName>
        <ecNumber evidence="7">2.3.1.30</ecNumber>
    </recommendedName>
</protein>
<dbReference type="InterPro" id="IPR005881">
    <property type="entry name" value="Ser_O-AcTrfase"/>
</dbReference>
<evidence type="ECO:0000256" key="7">
    <source>
        <dbReference type="PIRNR" id="PIRNR000441"/>
    </source>
</evidence>
<keyword evidence="2" id="KW-0028">Amino-acid biosynthesis</keyword>
<comment type="catalytic activity">
    <reaction evidence="6 7">
        <text>L-serine + acetyl-CoA = O-acetyl-L-serine + CoA</text>
        <dbReference type="Rhea" id="RHEA:24560"/>
        <dbReference type="ChEBI" id="CHEBI:33384"/>
        <dbReference type="ChEBI" id="CHEBI:57287"/>
        <dbReference type="ChEBI" id="CHEBI:57288"/>
        <dbReference type="ChEBI" id="CHEBI:58340"/>
        <dbReference type="EC" id="2.3.1.30"/>
    </reaction>
</comment>
<dbReference type="NCBIfam" id="TIGR01172">
    <property type="entry name" value="cysE"/>
    <property type="match status" value="1"/>
</dbReference>
<dbReference type="EMBL" id="CP001634">
    <property type="protein sequence ID" value="ACR80039.1"/>
    <property type="molecule type" value="Genomic_DNA"/>
</dbReference>
<evidence type="ECO:0000256" key="4">
    <source>
        <dbReference type="ARBA" id="ARBA00022737"/>
    </source>
</evidence>
<reference evidence="8 9" key="2">
    <citation type="journal article" date="2011" name="J. Bacteriol.">
        <title>Genome Sequence of Kosmotoga olearia Strain TBF 19.5.1, a Thermophilic Bacterium with a Wide Growth Temperature Range, Isolated from the Troll B Oil Platform in the North Sea.</title>
        <authorList>
            <person name="Swithers K.S."/>
            <person name="Dipippo J.L."/>
            <person name="Bruce D.C."/>
            <person name="Detter C."/>
            <person name="Tapia R."/>
            <person name="Han S."/>
            <person name="Goodwin L.A."/>
            <person name="Han J."/>
            <person name="Woyke T."/>
            <person name="Pitluck S."/>
            <person name="Pennacchio L."/>
            <person name="Nolan M."/>
            <person name="Mikhailova N."/>
            <person name="Land M.L."/>
            <person name="Nesbo C.L."/>
            <person name="Gogarten J.P."/>
            <person name="Noll K.M."/>
        </authorList>
    </citation>
    <scope>NUCLEOTIDE SEQUENCE [LARGE SCALE GENOMIC DNA]</scope>
    <source>
        <strain evidence="9">ATCC BAA-1733 / DSM 21960 / TBF 19.5.1</strain>
    </source>
</reference>
<dbReference type="NCBIfam" id="NF041874">
    <property type="entry name" value="EPS_EpsC"/>
    <property type="match status" value="1"/>
</dbReference>
<evidence type="ECO:0000256" key="2">
    <source>
        <dbReference type="ARBA" id="ARBA00022605"/>
    </source>
</evidence>
<dbReference type="Gene3D" id="2.160.10.10">
    <property type="entry name" value="Hexapeptide repeat proteins"/>
    <property type="match status" value="1"/>
</dbReference>
<evidence type="ECO:0000256" key="5">
    <source>
        <dbReference type="ARBA" id="ARBA00023315"/>
    </source>
</evidence>
<reference evidence="8 9" key="1">
    <citation type="submission" date="2009-06" db="EMBL/GenBank/DDBJ databases">
        <title>Complete sequence of Thermotogales bacterium TBF 19.5.1.</title>
        <authorList>
            <consortium name="US DOE Joint Genome Institute"/>
            <person name="Lucas S."/>
            <person name="Copeland A."/>
            <person name="Lapidus A."/>
            <person name="Glavina del Rio T."/>
            <person name="Tice H."/>
            <person name="Bruce D."/>
            <person name="Goodwin L."/>
            <person name="Pitluck S."/>
            <person name="Chertkov O."/>
            <person name="Brettin T."/>
            <person name="Detter J.C."/>
            <person name="Han C."/>
            <person name="Schmutz J."/>
            <person name="Larimer F."/>
            <person name="Land M."/>
            <person name="Hauser L."/>
            <person name="Kyrpides N."/>
            <person name="Ovchinnikova G."/>
            <person name="Noll K."/>
        </authorList>
    </citation>
    <scope>NUCLEOTIDE SEQUENCE [LARGE SCALE GENOMIC DNA]</scope>
    <source>
        <strain evidence="9">ATCC BAA-1733 / DSM 21960 / TBF 19.5.1</strain>
    </source>
</reference>
<dbReference type="Gene3D" id="1.10.3130.10">
    <property type="entry name" value="serine acetyltransferase, domain 1"/>
    <property type="match status" value="1"/>
</dbReference>
<keyword evidence="4" id="KW-0677">Repeat</keyword>
<dbReference type="InterPro" id="IPR018357">
    <property type="entry name" value="Hexapep_transf_CS"/>
</dbReference>
<sequence>MKLLYDFLEMLRAVRADLKEYFLKDPSARSETHVAFTSIGFHALLFYRISHFFWCHRMKWLAEFIHYAARILFSVDIHPAAKIEPGVVIDHGIGTVIGSTTSIGSGTLIYHGVTLGTRKLVEGKRHPDVGRNVVIGAGAKILGPLVIGDNAKIGANSVVLEHVQPNTTVVGIPARPVSKFCKCEVQEDEIA</sequence>
<dbReference type="GO" id="GO:0005737">
    <property type="term" value="C:cytoplasm"/>
    <property type="evidence" value="ECO:0007669"/>
    <property type="project" value="InterPro"/>
</dbReference>
<dbReference type="PIRSF" id="PIRSF000441">
    <property type="entry name" value="CysE"/>
    <property type="match status" value="1"/>
</dbReference>
<evidence type="ECO:0000256" key="6">
    <source>
        <dbReference type="ARBA" id="ARBA00049486"/>
    </source>
</evidence>
<gene>
    <name evidence="8" type="ordered locus">Kole_1345</name>
</gene>
<dbReference type="InterPro" id="IPR001451">
    <property type="entry name" value="Hexapep"/>
</dbReference>
<dbReference type="PANTHER" id="PTHR42811">
    <property type="entry name" value="SERINE ACETYLTRANSFERASE"/>
    <property type="match status" value="1"/>
</dbReference>
<dbReference type="Pfam" id="PF00132">
    <property type="entry name" value="Hexapep"/>
    <property type="match status" value="1"/>
</dbReference>
<dbReference type="InterPro" id="IPR011004">
    <property type="entry name" value="Trimer_LpxA-like_sf"/>
</dbReference>
<dbReference type="EC" id="2.3.1.30" evidence="7"/>
<comment type="similarity">
    <text evidence="1 7">Belongs to the transferase hexapeptide repeat family.</text>
</comment>
<evidence type="ECO:0000313" key="9">
    <source>
        <dbReference type="Proteomes" id="UP000002382"/>
    </source>
</evidence>
<dbReference type="Proteomes" id="UP000002382">
    <property type="component" value="Chromosome"/>
</dbReference>
<dbReference type="GO" id="GO:0009001">
    <property type="term" value="F:serine O-acetyltransferase activity"/>
    <property type="evidence" value="ECO:0007669"/>
    <property type="project" value="UniProtKB-EC"/>
</dbReference>
<dbReference type="InterPro" id="IPR053376">
    <property type="entry name" value="Serine_acetyltransferase"/>
</dbReference>
<proteinExistence type="inferred from homology"/>
<dbReference type="HOGENOM" id="CLU_051638_10_1_0"/>
<evidence type="ECO:0000313" key="8">
    <source>
        <dbReference type="EMBL" id="ACR80039.1"/>
    </source>
</evidence>
<accession>C5CDM7</accession>
<dbReference type="SUPFAM" id="SSF51161">
    <property type="entry name" value="Trimeric LpxA-like enzymes"/>
    <property type="match status" value="1"/>
</dbReference>
<dbReference type="CDD" id="cd03354">
    <property type="entry name" value="LbH_SAT"/>
    <property type="match status" value="1"/>
</dbReference>
<dbReference type="InterPro" id="IPR042122">
    <property type="entry name" value="Ser_AcTrfase_N_sf"/>
</dbReference>